<name>A0A1W1E9A3_9ZZZZ</name>
<organism evidence="1">
    <name type="scientific">hydrothermal vent metagenome</name>
    <dbReference type="NCBI Taxonomy" id="652676"/>
    <lineage>
        <taxon>unclassified sequences</taxon>
        <taxon>metagenomes</taxon>
        <taxon>ecological metagenomes</taxon>
    </lineage>
</organism>
<dbReference type="SUPFAM" id="SSF103247">
    <property type="entry name" value="TT1751-like"/>
    <property type="match status" value="2"/>
</dbReference>
<protein>
    <recommendedName>
        <fullName evidence="2">DUF302 domain-containing protein</fullName>
    </recommendedName>
</protein>
<accession>A0A1W1E9A3</accession>
<gene>
    <name evidence="1" type="ORF">MNB_SV-4-380</name>
</gene>
<dbReference type="EMBL" id="FPIB01000013">
    <property type="protein sequence ID" value="SFV90346.1"/>
    <property type="molecule type" value="Genomic_DNA"/>
</dbReference>
<evidence type="ECO:0008006" key="2">
    <source>
        <dbReference type="Google" id="ProtNLM"/>
    </source>
</evidence>
<sequence>MKLMKGLLVLLLMVVGLSAAEANQVRVFSAQNSNGKITPKTIQSAFEKAGFMVEANNDMLAPFKRDFKVVHHKVYNLMVLWDKDTFRALGVKYPKIALFTPLSMSIYTEKDATTINVASLSPAGIAQMTGIPADEPALVKLGKKIETVLKTAMPNGKFLKMPYTMAKAEGPLVHEVSFVVKSDDWEEAKDDLEMAFEGELAPNGFVSPAFVDLNYDLDEHDIEAFKFFDAYSICKIPVIYTVSQKHPEAGALAPCTMYLYMKKDENTIHMAFPTVYKWLSALNIQDKESRDVLLDAQKKFENILKKLGAK</sequence>
<dbReference type="Gene3D" id="3.30.310.70">
    <property type="entry name" value="TT1751-like domain"/>
    <property type="match status" value="2"/>
</dbReference>
<proteinExistence type="predicted"/>
<evidence type="ECO:0000313" key="1">
    <source>
        <dbReference type="EMBL" id="SFV90346.1"/>
    </source>
</evidence>
<reference evidence="1" key="1">
    <citation type="submission" date="2016-10" db="EMBL/GenBank/DDBJ databases">
        <authorList>
            <person name="de Groot N.N."/>
        </authorList>
    </citation>
    <scope>NUCLEOTIDE SEQUENCE</scope>
</reference>
<dbReference type="InterPro" id="IPR035923">
    <property type="entry name" value="TT1751-like_sf"/>
</dbReference>
<dbReference type="AlphaFoldDB" id="A0A1W1E9A3"/>